<dbReference type="EMBL" id="CP003600">
    <property type="protein sequence ID" value="AFY96420.1"/>
    <property type="molecule type" value="Genomic_DNA"/>
</dbReference>
<dbReference type="AlphaFoldDB" id="K9UNM3"/>
<dbReference type="Gene3D" id="3.40.50.150">
    <property type="entry name" value="Vaccinia Virus protein VP39"/>
    <property type="match status" value="1"/>
</dbReference>
<keyword evidence="2" id="KW-1185">Reference proteome</keyword>
<gene>
    <name evidence="1" type="ORF">Cha6605_5543</name>
</gene>
<dbReference type="Proteomes" id="UP000010366">
    <property type="component" value="Chromosome"/>
</dbReference>
<dbReference type="GO" id="GO:0032259">
    <property type="term" value="P:methylation"/>
    <property type="evidence" value="ECO:0007669"/>
    <property type="project" value="UniProtKB-KW"/>
</dbReference>
<proteinExistence type="predicted"/>
<dbReference type="eggNOG" id="COG0500">
    <property type="taxonomic scope" value="Bacteria"/>
</dbReference>
<organism evidence="1 2">
    <name type="scientific">Chamaesiphon minutus (strain ATCC 27169 / PCC 6605)</name>
    <dbReference type="NCBI Taxonomy" id="1173020"/>
    <lineage>
        <taxon>Bacteria</taxon>
        <taxon>Bacillati</taxon>
        <taxon>Cyanobacteriota</taxon>
        <taxon>Cyanophyceae</taxon>
        <taxon>Gomontiellales</taxon>
        <taxon>Chamaesiphonaceae</taxon>
        <taxon>Chamaesiphon</taxon>
    </lineage>
</organism>
<dbReference type="PANTHER" id="PTHR43861">
    <property type="entry name" value="TRANS-ACONITATE 2-METHYLTRANSFERASE-RELATED"/>
    <property type="match status" value="1"/>
</dbReference>
<dbReference type="Pfam" id="PF13489">
    <property type="entry name" value="Methyltransf_23"/>
    <property type="match status" value="1"/>
</dbReference>
<dbReference type="GO" id="GO:0008168">
    <property type="term" value="F:methyltransferase activity"/>
    <property type="evidence" value="ECO:0007669"/>
    <property type="project" value="UniProtKB-KW"/>
</dbReference>
<dbReference type="HOGENOM" id="CLU_049749_1_1_3"/>
<protein>
    <submittedName>
        <fullName evidence="1">Methyltransferase family protein</fullName>
    </submittedName>
</protein>
<dbReference type="SUPFAM" id="SSF53335">
    <property type="entry name" value="S-adenosyl-L-methionine-dependent methyltransferases"/>
    <property type="match status" value="1"/>
</dbReference>
<accession>K9UNM3</accession>
<keyword evidence="1" id="KW-0808">Transferase</keyword>
<dbReference type="InterPro" id="IPR029063">
    <property type="entry name" value="SAM-dependent_MTases_sf"/>
</dbReference>
<dbReference type="KEGG" id="cmp:Cha6605_5543"/>
<dbReference type="CDD" id="cd02440">
    <property type="entry name" value="AdoMet_MTases"/>
    <property type="match status" value="1"/>
</dbReference>
<dbReference type="RefSeq" id="WP_015162502.1">
    <property type="nucleotide sequence ID" value="NC_019697.1"/>
</dbReference>
<sequence>MTIDLSAERQIIDSWHQNARAWSVAISEQQIASRQQVTNRSIIDAVVSRSARKVLDIGSGEGWLTRELTARGMDVLGVDVVPAFIERSQTQGVGRFELASYAEIAAGKLGEKFDLAVANFSLFGNESVTDLFRSIPSLLNDGGTFIVQTLHPLVACGDFPYSDGWRASSWAGFSDDFTDPAPWYFRTVATWVELFTTHGFTIAEIREPLHPQTDKPAAAIFIGVLH</sequence>
<dbReference type="PANTHER" id="PTHR43861:SF1">
    <property type="entry name" value="TRANS-ACONITATE 2-METHYLTRANSFERASE"/>
    <property type="match status" value="1"/>
</dbReference>
<reference evidence="1 2" key="1">
    <citation type="submission" date="2012-05" db="EMBL/GenBank/DDBJ databases">
        <title>Finished chromosome of genome of Chamaesiphon sp. PCC 6605.</title>
        <authorList>
            <consortium name="US DOE Joint Genome Institute"/>
            <person name="Gugger M."/>
            <person name="Coursin T."/>
            <person name="Rippka R."/>
            <person name="Tandeau De Marsac N."/>
            <person name="Huntemann M."/>
            <person name="Wei C.-L."/>
            <person name="Han J."/>
            <person name="Detter J.C."/>
            <person name="Han C."/>
            <person name="Tapia R."/>
            <person name="Chen A."/>
            <person name="Kyrpides N."/>
            <person name="Mavromatis K."/>
            <person name="Markowitz V."/>
            <person name="Szeto E."/>
            <person name="Ivanova N."/>
            <person name="Pagani I."/>
            <person name="Pati A."/>
            <person name="Goodwin L."/>
            <person name="Nordberg H.P."/>
            <person name="Cantor M.N."/>
            <person name="Hua S.X."/>
            <person name="Woyke T."/>
            <person name="Kerfeld C.A."/>
        </authorList>
    </citation>
    <scope>NUCLEOTIDE SEQUENCE [LARGE SCALE GENOMIC DNA]</scope>
    <source>
        <strain evidence="2">ATCC 27169 / PCC 6605</strain>
    </source>
</reference>
<evidence type="ECO:0000313" key="1">
    <source>
        <dbReference type="EMBL" id="AFY96420.1"/>
    </source>
</evidence>
<dbReference type="STRING" id="1173020.Cha6605_5543"/>
<name>K9UNM3_CHAP6</name>
<evidence type="ECO:0000313" key="2">
    <source>
        <dbReference type="Proteomes" id="UP000010366"/>
    </source>
</evidence>
<keyword evidence="1" id="KW-0489">Methyltransferase</keyword>
<dbReference type="PATRIC" id="fig|1173020.3.peg.6367"/>